<dbReference type="GO" id="GO:0003676">
    <property type="term" value="F:nucleic acid binding"/>
    <property type="evidence" value="ECO:0007669"/>
    <property type="project" value="InterPro"/>
</dbReference>
<evidence type="ECO:0000313" key="5">
    <source>
        <dbReference type="Proteomes" id="UP000261560"/>
    </source>
</evidence>
<proteinExistence type="predicted"/>
<reference evidence="4" key="1">
    <citation type="submission" date="2025-08" db="UniProtKB">
        <authorList>
            <consortium name="Ensembl"/>
        </authorList>
    </citation>
    <scope>IDENTIFICATION</scope>
</reference>
<dbReference type="InterPro" id="IPR041588">
    <property type="entry name" value="Integrase_H2C2"/>
</dbReference>
<dbReference type="Pfam" id="PF17921">
    <property type="entry name" value="Integrase_H2C2"/>
    <property type="match status" value="1"/>
</dbReference>
<dbReference type="PaxDb" id="30732-ENSOMEP00000014274"/>
<dbReference type="AlphaFoldDB" id="A0A3B3C9J6"/>
<dbReference type="InterPro" id="IPR012337">
    <property type="entry name" value="RNaseH-like_sf"/>
</dbReference>
<dbReference type="Gene3D" id="1.10.340.70">
    <property type="match status" value="1"/>
</dbReference>
<dbReference type="PANTHER" id="PTHR37984">
    <property type="entry name" value="PROTEIN CBG26694"/>
    <property type="match status" value="1"/>
</dbReference>
<evidence type="ECO:0000256" key="1">
    <source>
        <dbReference type="ARBA" id="ARBA00039658"/>
    </source>
</evidence>
<evidence type="ECO:0000259" key="3">
    <source>
        <dbReference type="PROSITE" id="PS50994"/>
    </source>
</evidence>
<evidence type="ECO:0000256" key="2">
    <source>
        <dbReference type="SAM" id="MobiDB-lite"/>
    </source>
</evidence>
<reference evidence="4" key="2">
    <citation type="submission" date="2025-09" db="UniProtKB">
        <authorList>
            <consortium name="Ensembl"/>
        </authorList>
    </citation>
    <scope>IDENTIFICATION</scope>
</reference>
<dbReference type="STRING" id="30732.ENSOMEP00000014274"/>
<feature type="region of interest" description="Disordered" evidence="2">
    <location>
        <begin position="36"/>
        <end position="55"/>
    </location>
</feature>
<dbReference type="PROSITE" id="PS50994">
    <property type="entry name" value="INTEGRASE"/>
    <property type="match status" value="1"/>
</dbReference>
<organism evidence="4 5">
    <name type="scientific">Oryzias melastigma</name>
    <name type="common">Marine medaka</name>
    <dbReference type="NCBI Taxonomy" id="30732"/>
    <lineage>
        <taxon>Eukaryota</taxon>
        <taxon>Metazoa</taxon>
        <taxon>Chordata</taxon>
        <taxon>Craniata</taxon>
        <taxon>Vertebrata</taxon>
        <taxon>Euteleostomi</taxon>
        <taxon>Actinopterygii</taxon>
        <taxon>Neopterygii</taxon>
        <taxon>Teleostei</taxon>
        <taxon>Neoteleostei</taxon>
        <taxon>Acanthomorphata</taxon>
        <taxon>Ovalentaria</taxon>
        <taxon>Atherinomorphae</taxon>
        <taxon>Beloniformes</taxon>
        <taxon>Adrianichthyidae</taxon>
        <taxon>Oryziinae</taxon>
        <taxon>Oryzias</taxon>
    </lineage>
</organism>
<dbReference type="InterPro" id="IPR050951">
    <property type="entry name" value="Retrovirus_Pol_polyprotein"/>
</dbReference>
<dbReference type="GeneTree" id="ENSGT00940000176279"/>
<dbReference type="Gene3D" id="3.30.420.10">
    <property type="entry name" value="Ribonuclease H-like superfamily/Ribonuclease H"/>
    <property type="match status" value="1"/>
</dbReference>
<protein>
    <recommendedName>
        <fullName evidence="1">Gypsy retrotransposon integrase-like protein 1</fullName>
    </recommendedName>
</protein>
<dbReference type="InterPro" id="IPR036397">
    <property type="entry name" value="RNaseH_sf"/>
</dbReference>
<dbReference type="SUPFAM" id="SSF53098">
    <property type="entry name" value="Ribonuclease H-like"/>
    <property type="match status" value="1"/>
</dbReference>
<sequence>MGTLKGIGSDSRQARWALFFSRFNFTVSYRPGSRNLKPDALSRMHTPDEPGPSSDPILPSSCVIASLTWEVEAASRHALATDLDPGNGPPNRQYVPALVRSQVLTWIHASRFSCHPGYRRTLLQLQRRFWWPMIIADTKSYVAACAVCATSKPTHQAPAGLLRLLPIPSRPWARIAVDFVTGLPASRGNTVILTIVDRFSKAAHFVALPKLPTAAETATALVDHVFRLHGIPSDIVSDRGPQLISQVWKCFCRALGATASLFSGFHPQTNGQTERTNQDLESALRCVCAQNPTLWSEHLSWVEYSHNSLVSSATGRSPFEASLGYQPPLLPSEESELAVPSVTAHIRRCRRIWELTR</sequence>
<accession>A0A3B3C9J6</accession>
<dbReference type="FunFam" id="3.30.420.10:FF:000032">
    <property type="entry name" value="Retrovirus-related Pol polyprotein from transposon 297-like Protein"/>
    <property type="match status" value="1"/>
</dbReference>
<evidence type="ECO:0000313" key="4">
    <source>
        <dbReference type="Ensembl" id="ENSOMEP00000014274.1"/>
    </source>
</evidence>
<dbReference type="Ensembl" id="ENSOMET00000022130.1">
    <property type="protein sequence ID" value="ENSOMEP00000014274.1"/>
    <property type="gene ID" value="ENSOMEG00000015756.1"/>
</dbReference>
<dbReference type="GO" id="GO:0015074">
    <property type="term" value="P:DNA integration"/>
    <property type="evidence" value="ECO:0007669"/>
    <property type="project" value="InterPro"/>
</dbReference>
<dbReference type="Pfam" id="PF00665">
    <property type="entry name" value="rve"/>
    <property type="match status" value="1"/>
</dbReference>
<dbReference type="OMA" id="MIISECH"/>
<keyword evidence="5" id="KW-1185">Reference proteome</keyword>
<dbReference type="Proteomes" id="UP000261560">
    <property type="component" value="Unplaced"/>
</dbReference>
<dbReference type="PANTHER" id="PTHR37984:SF15">
    <property type="entry name" value="INTEGRASE CATALYTIC DOMAIN-CONTAINING PROTEIN"/>
    <property type="match status" value="1"/>
</dbReference>
<feature type="compositionally biased region" description="Basic and acidic residues" evidence="2">
    <location>
        <begin position="36"/>
        <end position="48"/>
    </location>
</feature>
<name>A0A3B3C9J6_ORYME</name>
<feature type="domain" description="Integrase catalytic" evidence="3">
    <location>
        <begin position="167"/>
        <end position="326"/>
    </location>
</feature>
<dbReference type="InterPro" id="IPR001584">
    <property type="entry name" value="Integrase_cat-core"/>
</dbReference>